<organism evidence="1 2">
    <name type="scientific">Catharanthus roseus</name>
    <name type="common">Madagascar periwinkle</name>
    <name type="synonym">Vinca rosea</name>
    <dbReference type="NCBI Taxonomy" id="4058"/>
    <lineage>
        <taxon>Eukaryota</taxon>
        <taxon>Viridiplantae</taxon>
        <taxon>Streptophyta</taxon>
        <taxon>Embryophyta</taxon>
        <taxon>Tracheophyta</taxon>
        <taxon>Spermatophyta</taxon>
        <taxon>Magnoliopsida</taxon>
        <taxon>eudicotyledons</taxon>
        <taxon>Gunneridae</taxon>
        <taxon>Pentapetalae</taxon>
        <taxon>asterids</taxon>
        <taxon>lamiids</taxon>
        <taxon>Gentianales</taxon>
        <taxon>Apocynaceae</taxon>
        <taxon>Rauvolfioideae</taxon>
        <taxon>Vinceae</taxon>
        <taxon>Catharanthinae</taxon>
        <taxon>Catharanthus</taxon>
    </lineage>
</organism>
<comment type="caution">
    <text evidence="1">The sequence shown here is derived from an EMBL/GenBank/DDBJ whole genome shotgun (WGS) entry which is preliminary data.</text>
</comment>
<keyword evidence="2" id="KW-1185">Reference proteome</keyword>
<evidence type="ECO:0000313" key="1">
    <source>
        <dbReference type="EMBL" id="KAI5682554.1"/>
    </source>
</evidence>
<name>A0ACC0CCE2_CATRO</name>
<sequence>MHVVATLASPSTVYDSTVPISSFRSNMSFGDGTSRRGPPAVIPTTVHDLVNRILAQMTPSPNGETSNWDFPRHNPLIDSYSCAPVPIQFTHLKLDTYDGT</sequence>
<dbReference type="EMBL" id="CM044701">
    <property type="protein sequence ID" value="KAI5682554.1"/>
    <property type="molecule type" value="Genomic_DNA"/>
</dbReference>
<proteinExistence type="predicted"/>
<evidence type="ECO:0000313" key="2">
    <source>
        <dbReference type="Proteomes" id="UP001060085"/>
    </source>
</evidence>
<protein>
    <submittedName>
        <fullName evidence="1">Uncharacterized protein</fullName>
    </submittedName>
</protein>
<gene>
    <name evidence="1" type="ORF">M9H77_03782</name>
</gene>
<dbReference type="Proteomes" id="UP001060085">
    <property type="component" value="Linkage Group LG01"/>
</dbReference>
<reference evidence="2" key="1">
    <citation type="journal article" date="2023" name="Nat. Plants">
        <title>Single-cell RNA sequencing provides a high-resolution roadmap for understanding the multicellular compartmentation of specialized metabolism.</title>
        <authorList>
            <person name="Sun S."/>
            <person name="Shen X."/>
            <person name="Li Y."/>
            <person name="Li Y."/>
            <person name="Wang S."/>
            <person name="Li R."/>
            <person name="Zhang H."/>
            <person name="Shen G."/>
            <person name="Guo B."/>
            <person name="Wei J."/>
            <person name="Xu J."/>
            <person name="St-Pierre B."/>
            <person name="Chen S."/>
            <person name="Sun C."/>
        </authorList>
    </citation>
    <scope>NUCLEOTIDE SEQUENCE [LARGE SCALE GENOMIC DNA]</scope>
</reference>
<accession>A0ACC0CCE2</accession>